<dbReference type="EMBL" id="JAVRRA010001624">
    <property type="protein sequence ID" value="KAK5279614.1"/>
    <property type="molecule type" value="Genomic_DNA"/>
</dbReference>
<dbReference type="GO" id="GO:0016746">
    <property type="term" value="F:acyltransferase activity"/>
    <property type="evidence" value="ECO:0007669"/>
    <property type="project" value="UniProtKB-KW"/>
</dbReference>
<dbReference type="Proteomes" id="UP001357485">
    <property type="component" value="Unassembled WGS sequence"/>
</dbReference>
<evidence type="ECO:0000256" key="5">
    <source>
        <dbReference type="ARBA" id="ARBA00023136"/>
    </source>
</evidence>
<feature type="non-terminal residue" evidence="8">
    <location>
        <position position="1"/>
    </location>
</feature>
<evidence type="ECO:0000256" key="4">
    <source>
        <dbReference type="ARBA" id="ARBA00022989"/>
    </source>
</evidence>
<feature type="transmembrane region" description="Helical" evidence="7">
    <location>
        <begin position="74"/>
        <end position="95"/>
    </location>
</feature>
<feature type="non-terminal residue" evidence="8">
    <location>
        <position position="193"/>
    </location>
</feature>
<dbReference type="PANTHER" id="PTHR13906">
    <property type="entry name" value="PORCUPINE"/>
    <property type="match status" value="1"/>
</dbReference>
<evidence type="ECO:0000256" key="6">
    <source>
        <dbReference type="ARBA" id="ARBA00023315"/>
    </source>
</evidence>
<reference evidence="8 9" key="1">
    <citation type="submission" date="2023-08" db="EMBL/GenBank/DDBJ databases">
        <title>Black Yeasts Isolated from many extreme environments.</title>
        <authorList>
            <person name="Coleine C."/>
            <person name="Stajich J.E."/>
            <person name="Selbmann L."/>
        </authorList>
    </citation>
    <scope>NUCLEOTIDE SEQUENCE [LARGE SCALE GENOMIC DNA]</scope>
    <source>
        <strain evidence="8 9">CCFEE 536</strain>
    </source>
</reference>
<sequence length="193" mass="21799">FAYAANALGASTDELKLISSFLVSYPLAAVLKRIPDRKPWQKNIFIIAVSIFYLVGLFDLWGGVRTLLISSVGAYAIASYVQGPYMPWIGFVFLMGHMSVNHIHRQTVADPSRVDITGAQMVLVMKLTAFCWNVYDGRLPDSELTDFQKERAIRELPDLLDYAGYVLFFPALFAGPAFDFVDYRRYIETTMFA</sequence>
<evidence type="ECO:0000256" key="3">
    <source>
        <dbReference type="ARBA" id="ARBA00022692"/>
    </source>
</evidence>
<evidence type="ECO:0000256" key="7">
    <source>
        <dbReference type="SAM" id="Phobius"/>
    </source>
</evidence>
<keyword evidence="3 7" id="KW-0812">Transmembrane</keyword>
<gene>
    <name evidence="8" type="primary">ale1_1</name>
    <name evidence="8" type="ORF">LTR16_007533</name>
</gene>
<evidence type="ECO:0000256" key="1">
    <source>
        <dbReference type="ARBA" id="ARBA00004141"/>
    </source>
</evidence>
<comment type="subcellular location">
    <subcellularLocation>
        <location evidence="1">Membrane</location>
        <topology evidence="1">Multi-pass membrane protein</topology>
    </subcellularLocation>
</comment>
<dbReference type="Pfam" id="PF03062">
    <property type="entry name" value="MBOAT"/>
    <property type="match status" value="1"/>
</dbReference>
<evidence type="ECO:0000313" key="8">
    <source>
        <dbReference type="EMBL" id="KAK5279614.1"/>
    </source>
</evidence>
<keyword evidence="5 7" id="KW-0472">Membrane</keyword>
<keyword evidence="4 7" id="KW-1133">Transmembrane helix</keyword>
<feature type="transmembrane region" description="Helical" evidence="7">
    <location>
        <begin position="43"/>
        <end position="62"/>
    </location>
</feature>
<feature type="transmembrane region" description="Helical" evidence="7">
    <location>
        <begin position="162"/>
        <end position="181"/>
    </location>
</feature>
<evidence type="ECO:0000313" key="9">
    <source>
        <dbReference type="Proteomes" id="UP001357485"/>
    </source>
</evidence>
<evidence type="ECO:0000256" key="2">
    <source>
        <dbReference type="ARBA" id="ARBA00022679"/>
    </source>
</evidence>
<protein>
    <submittedName>
        <fullName evidence="8">Lysophospholipid acyltransferase</fullName>
    </submittedName>
</protein>
<name>A0ABR0M466_9PEZI</name>
<keyword evidence="6 8" id="KW-0012">Acyltransferase</keyword>
<dbReference type="InterPro" id="IPR004299">
    <property type="entry name" value="MBOAT_fam"/>
</dbReference>
<organism evidence="8 9">
    <name type="scientific">Cryomyces antarcticus</name>
    <dbReference type="NCBI Taxonomy" id="329879"/>
    <lineage>
        <taxon>Eukaryota</taxon>
        <taxon>Fungi</taxon>
        <taxon>Dikarya</taxon>
        <taxon>Ascomycota</taxon>
        <taxon>Pezizomycotina</taxon>
        <taxon>Dothideomycetes</taxon>
        <taxon>Dothideomycetes incertae sedis</taxon>
        <taxon>Cryomyces</taxon>
    </lineage>
</organism>
<dbReference type="PANTHER" id="PTHR13906:SF4">
    <property type="entry name" value="LYSOPHOSPHOLIPID ACYLTRANSFERASE 6"/>
    <property type="match status" value="1"/>
</dbReference>
<keyword evidence="9" id="KW-1185">Reference proteome</keyword>
<accession>A0ABR0M466</accession>
<dbReference type="InterPro" id="IPR049941">
    <property type="entry name" value="LPLAT_7/PORCN-like"/>
</dbReference>
<proteinExistence type="predicted"/>
<keyword evidence="2" id="KW-0808">Transferase</keyword>
<comment type="caution">
    <text evidence="8">The sequence shown here is derived from an EMBL/GenBank/DDBJ whole genome shotgun (WGS) entry which is preliminary data.</text>
</comment>